<dbReference type="InterPro" id="IPR006357">
    <property type="entry name" value="HAD-SF_hydro_IIA"/>
</dbReference>
<proteinExistence type="predicted"/>
<accession>A0A9E7N8G8</accession>
<dbReference type="InterPro" id="IPR036412">
    <property type="entry name" value="HAD-like_sf"/>
</dbReference>
<keyword evidence="2" id="KW-1185">Reference proteome</keyword>
<dbReference type="SUPFAM" id="SSF56784">
    <property type="entry name" value="HAD-like"/>
    <property type="match status" value="1"/>
</dbReference>
<dbReference type="PANTHER" id="PTHR19288">
    <property type="entry name" value="4-NITROPHENYLPHOSPHATASE-RELATED"/>
    <property type="match status" value="1"/>
</dbReference>
<name>A0A9E7N8G8_9EURY</name>
<keyword evidence="1" id="KW-0378">Hydrolase</keyword>
<dbReference type="GO" id="GO:0016791">
    <property type="term" value="F:phosphatase activity"/>
    <property type="evidence" value="ECO:0007669"/>
    <property type="project" value="TreeGrafter"/>
</dbReference>
<dbReference type="PANTHER" id="PTHR19288:SF46">
    <property type="entry name" value="HALOACID DEHALOGENASE-LIKE HYDROLASE DOMAIN-CONTAINING PROTEIN 2"/>
    <property type="match status" value="1"/>
</dbReference>
<dbReference type="Pfam" id="PF13344">
    <property type="entry name" value="Hydrolase_6"/>
    <property type="match status" value="1"/>
</dbReference>
<gene>
    <name evidence="1" type="ORF">NGM29_18265</name>
</gene>
<dbReference type="NCBIfam" id="TIGR01460">
    <property type="entry name" value="HAD-SF-IIA"/>
    <property type="match status" value="1"/>
</dbReference>
<dbReference type="RefSeq" id="WP_254158208.1">
    <property type="nucleotide sequence ID" value="NZ_CP100355.1"/>
</dbReference>
<dbReference type="Gene3D" id="3.40.50.1000">
    <property type="entry name" value="HAD superfamily/HAD-like"/>
    <property type="match status" value="2"/>
</dbReference>
<protein>
    <submittedName>
        <fullName evidence="1">HAD-IIA family hydrolase</fullName>
    </submittedName>
</protein>
<dbReference type="EMBL" id="CP100355">
    <property type="protein sequence ID" value="UTF53684.1"/>
    <property type="molecule type" value="Genomic_DNA"/>
</dbReference>
<evidence type="ECO:0000313" key="1">
    <source>
        <dbReference type="EMBL" id="UTF53684.1"/>
    </source>
</evidence>
<dbReference type="Proteomes" id="UP001056855">
    <property type="component" value="Chromosome"/>
</dbReference>
<organism evidence="1 2">
    <name type="scientific">Natronosalvus rutilus</name>
    <dbReference type="NCBI Taxonomy" id="2953753"/>
    <lineage>
        <taxon>Archaea</taxon>
        <taxon>Methanobacteriati</taxon>
        <taxon>Methanobacteriota</taxon>
        <taxon>Stenosarchaea group</taxon>
        <taxon>Halobacteria</taxon>
        <taxon>Halobacteriales</taxon>
        <taxon>Natrialbaceae</taxon>
        <taxon>Natronosalvus</taxon>
    </lineage>
</organism>
<dbReference type="KEGG" id="sawl:NGM29_18265"/>
<dbReference type="AlphaFoldDB" id="A0A9E7N8G8"/>
<reference evidence="1" key="1">
    <citation type="submission" date="2022-06" db="EMBL/GenBank/DDBJ databases">
        <title>Diverse halophilic archaea isolated from saline environments.</title>
        <authorList>
            <person name="Cui H.-L."/>
        </authorList>
    </citation>
    <scope>NUCLEOTIDE SEQUENCE</scope>
    <source>
        <strain evidence="1">WLHS1</strain>
    </source>
</reference>
<dbReference type="Pfam" id="PF13242">
    <property type="entry name" value="Hydrolase_like"/>
    <property type="match status" value="1"/>
</dbReference>
<sequence length="262" mass="27278">MTRYEAVILDVDGTLVRGDRLLPGAATGIRAIDDAGCDRLLFSNNPTRGAAHYEERLSAHDLAVDPRRVLTSGTVAAEFLADTHPEASVFVVGESRLEALLEAASLAVTDDPREAAVVLGSIDRDLTYDDLGRALTALECADAFYGTDPDVTIPTDGGMVPGSGTIIAAMEAVAEREVDGILGKPSKTAADAAFERLGLEGGPERTLVVGDRLNTDIELGARAGTDTALVTTGVASRADVAAADLEPTYVLDSLAELEDVLG</sequence>
<dbReference type="GO" id="GO:0005737">
    <property type="term" value="C:cytoplasm"/>
    <property type="evidence" value="ECO:0007669"/>
    <property type="project" value="TreeGrafter"/>
</dbReference>
<evidence type="ECO:0000313" key="2">
    <source>
        <dbReference type="Proteomes" id="UP001056855"/>
    </source>
</evidence>
<dbReference type="InterPro" id="IPR023214">
    <property type="entry name" value="HAD_sf"/>
</dbReference>
<dbReference type="GeneID" id="73292033"/>